<keyword evidence="7" id="KW-0862">Zinc</keyword>
<organism evidence="11">
    <name type="scientific">Darwinula stevensoni</name>
    <dbReference type="NCBI Taxonomy" id="69355"/>
    <lineage>
        <taxon>Eukaryota</taxon>
        <taxon>Metazoa</taxon>
        <taxon>Ecdysozoa</taxon>
        <taxon>Arthropoda</taxon>
        <taxon>Crustacea</taxon>
        <taxon>Oligostraca</taxon>
        <taxon>Ostracoda</taxon>
        <taxon>Podocopa</taxon>
        <taxon>Podocopida</taxon>
        <taxon>Darwinulocopina</taxon>
        <taxon>Darwinuloidea</taxon>
        <taxon>Darwinulidae</taxon>
        <taxon>Darwinula</taxon>
    </lineage>
</organism>
<keyword evidence="2" id="KW-0963">Cytoplasm</keyword>
<dbReference type="InterPro" id="IPR041661">
    <property type="entry name" value="ZN622/Rei1/Reh1_Znf-C2H2"/>
</dbReference>
<dbReference type="GO" id="GO:0008270">
    <property type="term" value="F:zinc ion binding"/>
    <property type="evidence" value="ECO:0007669"/>
    <property type="project" value="UniProtKB-KW"/>
</dbReference>
<dbReference type="GO" id="GO:0005737">
    <property type="term" value="C:cytoplasm"/>
    <property type="evidence" value="ECO:0007669"/>
    <property type="project" value="UniProtKB-SubCell"/>
</dbReference>
<evidence type="ECO:0000256" key="1">
    <source>
        <dbReference type="ARBA" id="ARBA00004496"/>
    </source>
</evidence>
<gene>
    <name evidence="11" type="ORF">DSTB1V02_LOCUS9444</name>
</gene>
<dbReference type="PANTHER" id="PTHR13182:SF8">
    <property type="entry name" value="CYTOPLASMIC 60S SUBUNIT BIOGENESIS FACTOR ZNF622"/>
    <property type="match status" value="1"/>
</dbReference>
<evidence type="ECO:0000256" key="5">
    <source>
        <dbReference type="ARBA" id="ARBA00022737"/>
    </source>
</evidence>
<feature type="compositionally biased region" description="Basic and acidic residues" evidence="9">
    <location>
        <begin position="103"/>
        <end position="119"/>
    </location>
</feature>
<dbReference type="SUPFAM" id="SSF57667">
    <property type="entry name" value="beta-beta-alpha zinc fingers"/>
    <property type="match status" value="2"/>
</dbReference>
<evidence type="ECO:0000256" key="4">
    <source>
        <dbReference type="ARBA" id="ARBA00022723"/>
    </source>
</evidence>
<comment type="similarity">
    <text evidence="8">Belongs to the REI1 family.</text>
</comment>
<dbReference type="PANTHER" id="PTHR13182">
    <property type="entry name" value="ZINC FINGER PROTEIN 622"/>
    <property type="match status" value="1"/>
</dbReference>
<evidence type="ECO:0000313" key="11">
    <source>
        <dbReference type="EMBL" id="CAD7249656.1"/>
    </source>
</evidence>
<dbReference type="SMART" id="SM00355">
    <property type="entry name" value="ZnF_C2H2"/>
    <property type="match status" value="4"/>
</dbReference>
<name>A0A7R9A8V4_9CRUS</name>
<dbReference type="InterPro" id="IPR040025">
    <property type="entry name" value="Znf622/Rei1/Reh1"/>
</dbReference>
<evidence type="ECO:0000256" key="8">
    <source>
        <dbReference type="ARBA" id="ARBA00034126"/>
    </source>
</evidence>
<keyword evidence="12" id="KW-1185">Reference proteome</keyword>
<evidence type="ECO:0000256" key="7">
    <source>
        <dbReference type="ARBA" id="ARBA00022833"/>
    </source>
</evidence>
<reference evidence="11" key="1">
    <citation type="submission" date="2020-11" db="EMBL/GenBank/DDBJ databases">
        <authorList>
            <person name="Tran Van P."/>
        </authorList>
    </citation>
    <scope>NUCLEOTIDE SEQUENCE</scope>
</reference>
<proteinExistence type="inferred from homology"/>
<evidence type="ECO:0000313" key="12">
    <source>
        <dbReference type="Proteomes" id="UP000677054"/>
    </source>
</evidence>
<dbReference type="AlphaFoldDB" id="A0A7R9A8V4"/>
<evidence type="ECO:0000256" key="9">
    <source>
        <dbReference type="SAM" id="MobiDB-lite"/>
    </source>
</evidence>
<comment type="subcellular location">
    <subcellularLocation>
        <location evidence="1">Cytoplasm</location>
    </subcellularLocation>
</comment>
<dbReference type="EMBL" id="CAJPEV010002428">
    <property type="protein sequence ID" value="CAG0896842.1"/>
    <property type="molecule type" value="Genomic_DNA"/>
</dbReference>
<evidence type="ECO:0000259" key="10">
    <source>
        <dbReference type="PROSITE" id="PS00028"/>
    </source>
</evidence>
<evidence type="ECO:0000256" key="2">
    <source>
        <dbReference type="ARBA" id="ARBA00022490"/>
    </source>
</evidence>
<dbReference type="EMBL" id="LR901945">
    <property type="protein sequence ID" value="CAD7249656.1"/>
    <property type="molecule type" value="Genomic_DNA"/>
</dbReference>
<dbReference type="Pfam" id="PF12756">
    <property type="entry name" value="zf-C2H2_2"/>
    <property type="match status" value="1"/>
</dbReference>
<feature type="domain" description="C2H2-type" evidence="10">
    <location>
        <begin position="6"/>
        <end position="28"/>
    </location>
</feature>
<dbReference type="GO" id="GO:0042273">
    <property type="term" value="P:ribosomal large subunit biogenesis"/>
    <property type="evidence" value="ECO:0007669"/>
    <property type="project" value="TreeGrafter"/>
</dbReference>
<dbReference type="PROSITE" id="PS00028">
    <property type="entry name" value="ZINC_FINGER_C2H2_1"/>
    <property type="match status" value="2"/>
</dbReference>
<sequence length="361" mass="41712">MASYTCITCHVAFAEADAQREHYKTDWHRYNLKRKVVQMPPVTEDDFQQRLEAQKAAEAKEKKATSLYCTPCRRHFGNDKAYVNHINSKKHQEMLLKSPPSSSKDEKPSITKEKEKDVEMGSDEYEEVDSDEWEEDVEPIPITQCLFCGLEHDTLANNMKHMSEKHSFFVPDVEYLVDLEGLIEYLGGKVGQGNMCLWCNERGKKFHSIDAARKHMLDKGHTKMIFEGEALLEYSDFFDYSSTYPEGEGHDRDEPVDIPDLVVDSESYQLTLPSGATVGHRSLARYYRQKLPLSQVVQKQKAVDRLMCQYRAIGWKGSDVEAARRRARDLYFVSKVKSTQHMKLGVKGNKLQRHFRPQVNF</sequence>
<dbReference type="InterPro" id="IPR003604">
    <property type="entry name" value="Matrin/U1-like-C_Znf_C2H2"/>
</dbReference>
<dbReference type="InterPro" id="IPR036236">
    <property type="entry name" value="Znf_C2H2_sf"/>
</dbReference>
<evidence type="ECO:0000256" key="6">
    <source>
        <dbReference type="ARBA" id="ARBA00022771"/>
    </source>
</evidence>
<keyword evidence="5" id="KW-0677">Repeat</keyword>
<protein>
    <recommendedName>
        <fullName evidence="10">C2H2-type domain-containing protein</fullName>
    </recommendedName>
</protein>
<dbReference type="Gene3D" id="3.30.160.60">
    <property type="entry name" value="Classic Zinc Finger"/>
    <property type="match status" value="1"/>
</dbReference>
<feature type="domain" description="C2H2-type" evidence="10">
    <location>
        <begin position="69"/>
        <end position="91"/>
    </location>
</feature>
<keyword evidence="3" id="KW-0690">Ribosome biogenesis</keyword>
<evidence type="ECO:0000256" key="3">
    <source>
        <dbReference type="ARBA" id="ARBA00022517"/>
    </source>
</evidence>
<dbReference type="OrthoDB" id="19329at2759"/>
<dbReference type="InterPro" id="IPR022755">
    <property type="entry name" value="Znf_C2H2_jaz"/>
</dbReference>
<dbReference type="GO" id="GO:0030687">
    <property type="term" value="C:preribosome, large subunit precursor"/>
    <property type="evidence" value="ECO:0007669"/>
    <property type="project" value="TreeGrafter"/>
</dbReference>
<dbReference type="GO" id="GO:0003676">
    <property type="term" value="F:nucleic acid binding"/>
    <property type="evidence" value="ECO:0007669"/>
    <property type="project" value="InterPro"/>
</dbReference>
<accession>A0A7R9A8V4</accession>
<keyword evidence="4" id="KW-0479">Metal-binding</keyword>
<dbReference type="Proteomes" id="UP000677054">
    <property type="component" value="Unassembled WGS sequence"/>
</dbReference>
<dbReference type="InterPro" id="IPR013087">
    <property type="entry name" value="Znf_C2H2_type"/>
</dbReference>
<keyword evidence="6" id="KW-0863">Zinc-finger</keyword>
<feature type="region of interest" description="Disordered" evidence="9">
    <location>
        <begin position="92"/>
        <end position="123"/>
    </location>
</feature>
<dbReference type="SMART" id="SM00451">
    <property type="entry name" value="ZnF_U1"/>
    <property type="match status" value="2"/>
</dbReference>
<dbReference type="Pfam" id="PF12171">
    <property type="entry name" value="zf-C2H2_jaz"/>
    <property type="match status" value="1"/>
</dbReference>